<proteinExistence type="predicted"/>
<gene>
    <name evidence="2" type="ORF">PLEPLA_LOCUS27034</name>
</gene>
<evidence type="ECO:0000256" key="1">
    <source>
        <dbReference type="SAM" id="MobiDB-lite"/>
    </source>
</evidence>
<keyword evidence="3" id="KW-1185">Reference proteome</keyword>
<sequence length="165" mass="18062">MAQSSRKKEKKKEGVRGKREEDEEEEDEEEEGVPFAPAASSSLCACSGGAGRLGAHGGTLFLSYSSTHGPHLDQPICLIINEEIQAVSERGPRCSRAQTIRPTWRGLGERGDRTGGGRQQAPPRSHIMLLVMGTWAQASEQRLLTGALALSYIAQRLWPNDHTRQ</sequence>
<feature type="region of interest" description="Disordered" evidence="1">
    <location>
        <begin position="1"/>
        <end position="36"/>
    </location>
</feature>
<dbReference type="AlphaFoldDB" id="A0A9N7UTX1"/>
<reference evidence="2" key="1">
    <citation type="submission" date="2020-03" db="EMBL/GenBank/DDBJ databases">
        <authorList>
            <person name="Weist P."/>
        </authorList>
    </citation>
    <scope>NUCLEOTIDE SEQUENCE</scope>
</reference>
<feature type="compositionally biased region" description="Basic and acidic residues" evidence="1">
    <location>
        <begin position="11"/>
        <end position="20"/>
    </location>
</feature>
<dbReference type="Proteomes" id="UP001153269">
    <property type="component" value="Unassembled WGS sequence"/>
</dbReference>
<evidence type="ECO:0000313" key="2">
    <source>
        <dbReference type="EMBL" id="CAB1439212.1"/>
    </source>
</evidence>
<accession>A0A9N7UTX1</accession>
<evidence type="ECO:0000313" key="3">
    <source>
        <dbReference type="Proteomes" id="UP001153269"/>
    </source>
</evidence>
<feature type="compositionally biased region" description="Basic residues" evidence="1">
    <location>
        <begin position="1"/>
        <end position="10"/>
    </location>
</feature>
<name>A0A9N7UTX1_PLEPL</name>
<organism evidence="2 3">
    <name type="scientific">Pleuronectes platessa</name>
    <name type="common">European plaice</name>
    <dbReference type="NCBI Taxonomy" id="8262"/>
    <lineage>
        <taxon>Eukaryota</taxon>
        <taxon>Metazoa</taxon>
        <taxon>Chordata</taxon>
        <taxon>Craniata</taxon>
        <taxon>Vertebrata</taxon>
        <taxon>Euteleostomi</taxon>
        <taxon>Actinopterygii</taxon>
        <taxon>Neopterygii</taxon>
        <taxon>Teleostei</taxon>
        <taxon>Neoteleostei</taxon>
        <taxon>Acanthomorphata</taxon>
        <taxon>Carangaria</taxon>
        <taxon>Pleuronectiformes</taxon>
        <taxon>Pleuronectoidei</taxon>
        <taxon>Pleuronectidae</taxon>
        <taxon>Pleuronectes</taxon>
    </lineage>
</organism>
<feature type="compositionally biased region" description="Acidic residues" evidence="1">
    <location>
        <begin position="21"/>
        <end position="32"/>
    </location>
</feature>
<protein>
    <submittedName>
        <fullName evidence="2">Uncharacterized protein</fullName>
    </submittedName>
</protein>
<comment type="caution">
    <text evidence="2">The sequence shown here is derived from an EMBL/GenBank/DDBJ whole genome shotgun (WGS) entry which is preliminary data.</text>
</comment>
<dbReference type="EMBL" id="CADEAL010002247">
    <property type="protein sequence ID" value="CAB1439212.1"/>
    <property type="molecule type" value="Genomic_DNA"/>
</dbReference>